<evidence type="ECO:0000256" key="2">
    <source>
        <dbReference type="ARBA" id="ARBA00022525"/>
    </source>
</evidence>
<protein>
    <submittedName>
        <fullName evidence="6">Serine-aspartate repeat-containing protein D</fullName>
    </submittedName>
</protein>
<dbReference type="Pfam" id="PF24346">
    <property type="entry name" value="DUF7507"/>
    <property type="match status" value="1"/>
</dbReference>
<dbReference type="InterPro" id="IPR013783">
    <property type="entry name" value="Ig-like_fold"/>
</dbReference>
<dbReference type="InterPro" id="IPR033764">
    <property type="entry name" value="Sdr_B"/>
</dbReference>
<dbReference type="InterPro" id="IPR051417">
    <property type="entry name" value="SDr/BOS_complex"/>
</dbReference>
<dbReference type="SUPFAM" id="SSF117074">
    <property type="entry name" value="Hypothetical protein PA1324"/>
    <property type="match status" value="2"/>
</dbReference>
<comment type="subcellular location">
    <subcellularLocation>
        <location evidence="1">Secreted</location>
    </subcellularLocation>
</comment>
<name>A0ABX5XLR9_9BACT</name>
<dbReference type="EMBL" id="CP036432">
    <property type="protein sequence ID" value="QDV82933.1"/>
    <property type="molecule type" value="Genomic_DNA"/>
</dbReference>
<dbReference type="Gene3D" id="2.60.120.260">
    <property type="entry name" value="Galactose-binding domain-like"/>
    <property type="match status" value="2"/>
</dbReference>
<dbReference type="SUPFAM" id="SSF49785">
    <property type="entry name" value="Galactose-binding domain-like"/>
    <property type="match status" value="1"/>
</dbReference>
<sequence>MISNPFAFRSKKRHENSKQQRVKRASKRKLLVQSLEDRRVLALLGLQLEYPQIFANSTGSVTYDAATDRFSADATPLDFTAFDTGGSGPTGIIDPPNAVFQLDFLVDDAGNFAGGVAGDDFTLSGSLFDFATGFSADGVLLTGEVIAFGYSNGSVSDLYEVELQVTGGLLNTLPSPGGGPAYFAGKNIGIFINSENSSFAGSFSTSFSGGNKSDVGPTAPSVALGDYVWYDDNLNGIQDNGELGVQGVTVNLYRDGDGDGIPETDGSDGPVIATDVTDSNGLYLFENLQPGNYFVEFVTSTLPSGYVLTSQDQGTNDAVDSDADPSTGLTEVIILGTVDDLTWDAGIFLPPPPVNPAIDIEKFVKVVEDQTGGGEGLTPGFWKTHSEFGPAPLKGWPDTGFAPLDSYNSVFGVSDDSGLTLLDALGRGGGGLNALGRHATAALLNAANPNVDYSYTQAEVIALTQAAYASGNASLIENTKNLFAVQNELGADLSTPASVPNTNPNDFGVDADTPPGPSAELGDTIVFTYFVTNPGDVELTPVVVSDDNATPGNLGDDFNPDPVEEDDGAGNFFNVGDDDQDGRLDPGETWLYQAQITALAIGQFTNIGTVVGTPVDDNGDPVGPDVSDEDPANYVVGAATGIDIEKCVEHVVAGSGEMHVIDFDGFAAGTVIDNEYSALGVTIAANNGRSSGPDIAMIFDSASPTGNDYDLGTPNQDFSGPGVGHGGKSGAVGENSQALGNVLIISEDGDSSDPDDEARGGTITFTFDNAVRIDHIGLLDIDTNENGGTVVTVLTNSGQQSFNIAALGNNSFQQIDIDVDEVTSLVVTFPGSGAITELKFTKPNQMVECLDADTGPGPSFNVGDDVTFNYVVTNTGDVDLENVIVVDDNATPGNTADDFFPTYVSGDDGDGILQVDEIWLYTATITATMAGQFTNIADVVGTPVVPNLDDVTDEDPANYFVIGTPDIDIEKLTNGVQADTPGEAVEIAPGDTVTWTYIVTNTGDTPINAADVIVTDDNGTPNDASDDFTPTFVGPDDGGDGILSPGEDWEYTATSTAQTLTATGATSIFKFNQSGSISGTNGNQRSFTTDGVSVNASAFSRDSNGNWDEAYLGIFSGGLGVTDTSESGSNGTHRVDNIGRDNYVLFEFSETVVVDKAFLDSVVNDSDLSIWIGTIPGAYGTHQTLSDSVLNGLSNEDNNTRSSYSRWADFNGGEVAGNVLVLAASTSDSTPEDAFKIRKLKFQHVVDGIYGNVASVDIGVASDSDPSHYKNPTPPPPGVPNIDIEKSTNLVDADTPAEAVEIAPGASVTWTYTVTNTGETTFTFAEVVVTDDNGTPNDTGDDFVPDFVGSNTNNDGLLSPGEIWTYNYSTTAETLTTSGATSTFYFNGSSGLDGTNGNMRTFTTDGVSVNASAFSRDDSGNWNEAFLGIFSGGLGVTDSSEGNGGNGTHRVDNVGRDNFVLFEFSENVVVDKAYLDSVVNDSDLSIWIGTIPGAFGTHQTLSDALLNGLTLNEVNNTTSNGSRWADFNGNEVSGNVLVLAASTVDSTPEDRFKIRKVKFQHLTAGLYANVGTVVADTVTDSDPSHYKNPVAAPSGKIGNYVWNDLDRDGKQDANEPGIPGVTVKLLDPHHNVLATTTTDSDGLYSFNGLDGGDYLVQFIAPQDFVFSPQYQGSNPDNGSNADANGKTDLIHLDDYECDNSIDAGLYEAAVDKMFEAEDYEWIDCPWKVYSSSYASGGKYLMAPNGSGSHYNRPPSYKKVMYQFSVDHTANYELSGLVKASSGADNSVWVKIDNLPWVQWHMDTGRSFDWQTVTDGWNQDATSFYMDAGHHTMQLKVREDGVKLDKWMISKLSSNTIVIDATQMQRSGDWMTAFDDDGNEFLVASNGTPHYRSPSVGDELTYDFAVDHAGVFTMHALVSAADGASNSFWVAIDDGPWVKWHMQVNNGQLTWQTVSEKGETVQFDLEAGNHTLKVAVREAGSGLDTIVITDDADFLTTV</sequence>
<evidence type="ECO:0000313" key="7">
    <source>
        <dbReference type="Proteomes" id="UP000318081"/>
    </source>
</evidence>
<proteinExistence type="predicted"/>
<keyword evidence="3" id="KW-0732">Signal</keyword>
<dbReference type="InterPro" id="IPR055354">
    <property type="entry name" value="DUF7507"/>
</dbReference>
<keyword evidence="7" id="KW-1185">Reference proteome</keyword>
<evidence type="ECO:0000256" key="3">
    <source>
        <dbReference type="ARBA" id="ARBA00022729"/>
    </source>
</evidence>
<dbReference type="RefSeq" id="WP_145209071.1">
    <property type="nucleotide sequence ID" value="NZ_CP036432.1"/>
</dbReference>
<evidence type="ECO:0000259" key="5">
    <source>
        <dbReference type="Pfam" id="PF24346"/>
    </source>
</evidence>
<dbReference type="PANTHER" id="PTHR23303">
    <property type="entry name" value="CARBOXYPEPTIDASE REGULATORY REGION-CONTAINING"/>
    <property type="match status" value="1"/>
</dbReference>
<dbReference type="PANTHER" id="PTHR23303:SF15">
    <property type="entry name" value="COLOSSIN-A"/>
    <property type="match status" value="1"/>
</dbReference>
<feature type="domain" description="SD-repeat containing protein B" evidence="4">
    <location>
        <begin position="223"/>
        <end position="347"/>
    </location>
</feature>
<evidence type="ECO:0000313" key="6">
    <source>
        <dbReference type="EMBL" id="QDV82933.1"/>
    </source>
</evidence>
<dbReference type="Proteomes" id="UP000318081">
    <property type="component" value="Chromosome"/>
</dbReference>
<dbReference type="InterPro" id="IPR008979">
    <property type="entry name" value="Galactose-bd-like_sf"/>
</dbReference>
<feature type="domain" description="SD-repeat containing protein B" evidence="4">
    <location>
        <begin position="1596"/>
        <end position="1705"/>
    </location>
</feature>
<organism evidence="6 7">
    <name type="scientific">Stieleria magnilauensis</name>
    <dbReference type="NCBI Taxonomy" id="2527963"/>
    <lineage>
        <taxon>Bacteria</taxon>
        <taxon>Pseudomonadati</taxon>
        <taxon>Planctomycetota</taxon>
        <taxon>Planctomycetia</taxon>
        <taxon>Pirellulales</taxon>
        <taxon>Pirellulaceae</taxon>
        <taxon>Stieleria</taxon>
    </lineage>
</organism>
<reference evidence="6 7" key="1">
    <citation type="submission" date="2019-02" db="EMBL/GenBank/DDBJ databases">
        <title>Deep-cultivation of Planctomycetes and their phenomic and genomic characterization uncovers novel biology.</title>
        <authorList>
            <person name="Wiegand S."/>
            <person name="Jogler M."/>
            <person name="Boedeker C."/>
            <person name="Pinto D."/>
            <person name="Vollmers J."/>
            <person name="Rivas-Marin E."/>
            <person name="Kohn T."/>
            <person name="Peeters S.H."/>
            <person name="Heuer A."/>
            <person name="Rast P."/>
            <person name="Oberbeckmann S."/>
            <person name="Bunk B."/>
            <person name="Jeske O."/>
            <person name="Meyerdierks A."/>
            <person name="Storesund J.E."/>
            <person name="Kallscheuer N."/>
            <person name="Luecker S."/>
            <person name="Lage O.M."/>
            <person name="Pohl T."/>
            <person name="Merkel B.J."/>
            <person name="Hornburger P."/>
            <person name="Mueller R.-W."/>
            <person name="Bruemmer F."/>
            <person name="Labrenz M."/>
            <person name="Spormann A.M."/>
            <person name="Op den Camp H."/>
            <person name="Overmann J."/>
            <person name="Amann R."/>
            <person name="Jetten M.S.M."/>
            <person name="Mascher T."/>
            <person name="Medema M.H."/>
            <person name="Devos D.P."/>
            <person name="Kaster A.-K."/>
            <person name="Ovreas L."/>
            <person name="Rohde M."/>
            <person name="Galperin M.Y."/>
            <person name="Jogler C."/>
        </authorList>
    </citation>
    <scope>NUCLEOTIDE SEQUENCE [LARGE SCALE GENOMIC DNA]</scope>
    <source>
        <strain evidence="6 7">TBK1r</strain>
    </source>
</reference>
<dbReference type="Pfam" id="PF17210">
    <property type="entry name" value="SdrD_B"/>
    <property type="match status" value="2"/>
</dbReference>
<keyword evidence="2" id="KW-0964">Secreted</keyword>
<accession>A0ABX5XLR9</accession>
<feature type="domain" description="DUF7507" evidence="5">
    <location>
        <begin position="861"/>
        <end position="944"/>
    </location>
</feature>
<gene>
    <name evidence="6" type="primary">sdrD_5</name>
    <name evidence="6" type="ORF">TBK1r_18650</name>
</gene>
<dbReference type="Gene3D" id="2.60.40.10">
    <property type="entry name" value="Immunoglobulins"/>
    <property type="match status" value="2"/>
</dbReference>
<evidence type="ECO:0000259" key="4">
    <source>
        <dbReference type="Pfam" id="PF17210"/>
    </source>
</evidence>
<evidence type="ECO:0000256" key="1">
    <source>
        <dbReference type="ARBA" id="ARBA00004613"/>
    </source>
</evidence>